<dbReference type="AlphaFoldDB" id="A0AAJ8BVN2"/>
<reference evidence="1" key="1">
    <citation type="submission" date="2025-02" db="EMBL/GenBank/DDBJ databases">
        <authorList>
            <consortium name="NCBI Genome Project"/>
        </authorList>
    </citation>
    <scope>NUCLEOTIDE SEQUENCE</scope>
</reference>
<gene>
    <name evidence="1" type="ORF">An14g04110</name>
</gene>
<proteinExistence type="predicted"/>
<sequence>MLGSSNRDEELAYHRTWHAASALIRRRARSRPGCSEVPHIFSASLSVSWHLYHIPLADNITRGRGSCFTHRPSGIGTSWHDPVADGCVKYCPCCSTDI</sequence>
<reference evidence="1" key="2">
    <citation type="submission" date="2025-08" db="UniProtKB">
        <authorList>
            <consortium name="RefSeq"/>
        </authorList>
    </citation>
    <scope>IDENTIFICATION</scope>
</reference>
<dbReference type="KEGG" id="ang:An14g04110"/>
<dbReference type="RefSeq" id="XP_059604689.1">
    <property type="nucleotide sequence ID" value="XM_059744214.1"/>
</dbReference>
<name>A0AAJ8BVN2_ASPNG</name>
<protein>
    <submittedName>
        <fullName evidence="1">Uncharacterized protein</fullName>
    </submittedName>
</protein>
<dbReference type="GeneID" id="84592979"/>
<organism evidence="1">
    <name type="scientific">Aspergillus niger</name>
    <dbReference type="NCBI Taxonomy" id="5061"/>
    <lineage>
        <taxon>Eukaryota</taxon>
        <taxon>Fungi</taxon>
        <taxon>Dikarya</taxon>
        <taxon>Ascomycota</taxon>
        <taxon>Pezizomycotina</taxon>
        <taxon>Eurotiomycetes</taxon>
        <taxon>Eurotiomycetidae</taxon>
        <taxon>Eurotiales</taxon>
        <taxon>Aspergillaceae</taxon>
        <taxon>Aspergillus</taxon>
        <taxon>Aspergillus subgen. Circumdati</taxon>
    </lineage>
</organism>
<dbReference type="VEuPathDB" id="FungiDB:An14g04110"/>
<evidence type="ECO:0000313" key="1">
    <source>
        <dbReference type="RefSeq" id="XP_059604689.1"/>
    </source>
</evidence>
<accession>A0AAJ8BVN2</accession>